<dbReference type="SUPFAM" id="SSF55729">
    <property type="entry name" value="Acyl-CoA N-acyltransferases (Nat)"/>
    <property type="match status" value="1"/>
</dbReference>
<dbReference type="InterPro" id="IPR039949">
    <property type="entry name" value="NAA40"/>
</dbReference>
<dbReference type="GO" id="GO:0043998">
    <property type="term" value="F:histone H2A acetyltransferase activity"/>
    <property type="evidence" value="ECO:0007669"/>
    <property type="project" value="InterPro"/>
</dbReference>
<comment type="caution">
    <text evidence="14">The sequence shown here is derived from an EMBL/GenBank/DDBJ whole genome shotgun (WGS) entry which is preliminary data.</text>
</comment>
<dbReference type="Proteomes" id="UP001140560">
    <property type="component" value="Unassembled WGS sequence"/>
</dbReference>
<keyword evidence="15" id="KW-1185">Reference proteome</keyword>
<dbReference type="EC" id="2.3.1.257" evidence="4"/>
<organism evidence="14 15">
    <name type="scientific">Neocucurbitaria cava</name>
    <dbReference type="NCBI Taxonomy" id="798079"/>
    <lineage>
        <taxon>Eukaryota</taxon>
        <taxon>Fungi</taxon>
        <taxon>Dikarya</taxon>
        <taxon>Ascomycota</taxon>
        <taxon>Pezizomycotina</taxon>
        <taxon>Dothideomycetes</taxon>
        <taxon>Pleosporomycetidae</taxon>
        <taxon>Pleosporales</taxon>
        <taxon>Pleosporineae</taxon>
        <taxon>Cucurbitariaceae</taxon>
        <taxon>Neocucurbitaria</taxon>
    </lineage>
</organism>
<evidence type="ECO:0000256" key="9">
    <source>
        <dbReference type="ARBA" id="ARBA00023315"/>
    </source>
</evidence>
<keyword evidence="6" id="KW-0963">Cytoplasm</keyword>
<evidence type="ECO:0000256" key="3">
    <source>
        <dbReference type="ARBA" id="ARBA00008870"/>
    </source>
</evidence>
<dbReference type="InterPro" id="IPR016181">
    <property type="entry name" value="Acyl_CoA_acyltransferase"/>
</dbReference>
<sequence>MPRTRYQQEIVTWKQQFKKEFNRNPTYIPSIPDPRQITEEPTHTYLDADDMPHIVDPRAREIQKLFEEDITGLRAYEAPQLVCPLKFDFVRSGHDLKIKELSACLSLVESTSGRDYRASRIGWDPNNKKAEMLDKNMIYLLIRQGDVGGPVEQVPEDDLQEGDVDMDLPPAQQGDDDGLVEQAPQNELQAGEAHMNSSPSQQLNALEQLIQGYASDGDAEDTANAESTLKPDSPPSSPVPFIGPQPPTLVEWPDPGNNGRMFGFVSFMFTYDDPPHDDREVVYLYEIHLHHQLRGRGLGSNLIKFVERAAAHCGISKVMLTVFVANATAMALYEKLGYTKDECSPEGRVTRKKTFPPEYLILSKTIPCIST</sequence>
<dbReference type="AlphaFoldDB" id="A0A9W9CN05"/>
<dbReference type="InterPro" id="IPR000182">
    <property type="entry name" value="GNAT_dom"/>
</dbReference>
<evidence type="ECO:0000256" key="10">
    <source>
        <dbReference type="ARBA" id="ARBA00047821"/>
    </source>
</evidence>
<dbReference type="PANTHER" id="PTHR20531:SF1">
    <property type="entry name" value="N-ALPHA-ACETYLTRANSFERASE 40"/>
    <property type="match status" value="1"/>
</dbReference>
<dbReference type="EMBL" id="JAPEUY010000008">
    <property type="protein sequence ID" value="KAJ4370740.1"/>
    <property type="molecule type" value="Genomic_DNA"/>
</dbReference>
<feature type="compositionally biased region" description="Pro residues" evidence="12">
    <location>
        <begin position="232"/>
        <end position="247"/>
    </location>
</feature>
<comment type="catalytic activity">
    <reaction evidence="10">
        <text>N-terminal L-seryl-[histone H2A] + acetyl-CoA = N-terminal N(alpha)-acetyl-L-seryl-[histone H2A] + CoA + H(+)</text>
        <dbReference type="Rhea" id="RHEA:50600"/>
        <dbReference type="Rhea" id="RHEA-COMP:12742"/>
        <dbReference type="Rhea" id="RHEA-COMP:12744"/>
        <dbReference type="ChEBI" id="CHEBI:15378"/>
        <dbReference type="ChEBI" id="CHEBI:57287"/>
        <dbReference type="ChEBI" id="CHEBI:57288"/>
        <dbReference type="ChEBI" id="CHEBI:64738"/>
        <dbReference type="ChEBI" id="CHEBI:83690"/>
        <dbReference type="EC" id="2.3.1.257"/>
    </reaction>
</comment>
<evidence type="ECO:0000256" key="6">
    <source>
        <dbReference type="ARBA" id="ARBA00022490"/>
    </source>
</evidence>
<keyword evidence="9" id="KW-0012">Acyltransferase</keyword>
<dbReference type="Pfam" id="PF00583">
    <property type="entry name" value="Acetyltransf_1"/>
    <property type="match status" value="1"/>
</dbReference>
<dbReference type="PROSITE" id="PS51186">
    <property type="entry name" value="GNAT"/>
    <property type="match status" value="1"/>
</dbReference>
<keyword evidence="8" id="KW-0539">Nucleus</keyword>
<accession>A0A9W9CN05</accession>
<evidence type="ECO:0000256" key="12">
    <source>
        <dbReference type="SAM" id="MobiDB-lite"/>
    </source>
</evidence>
<feature type="region of interest" description="Disordered" evidence="12">
    <location>
        <begin position="217"/>
        <end position="249"/>
    </location>
</feature>
<reference evidence="14" key="1">
    <citation type="submission" date="2022-10" db="EMBL/GenBank/DDBJ databases">
        <title>Tapping the CABI collections for fungal endophytes: first genome assemblies for Collariella, Neodidymelliopsis, Ascochyta clinopodiicola, Didymella pomorum, Didymosphaeria variabile, Neocosmospora piperis and Neocucurbitaria cava.</title>
        <authorList>
            <person name="Hill R."/>
        </authorList>
    </citation>
    <scope>NUCLEOTIDE SEQUENCE</scope>
    <source>
        <strain evidence="14">IMI 356814</strain>
    </source>
</reference>
<keyword evidence="7" id="KW-0808">Transferase</keyword>
<evidence type="ECO:0000256" key="2">
    <source>
        <dbReference type="ARBA" id="ARBA00004496"/>
    </source>
</evidence>
<dbReference type="GO" id="GO:1990189">
    <property type="term" value="F:protein N-terminal-serine acetyltransferase activity"/>
    <property type="evidence" value="ECO:0007669"/>
    <property type="project" value="UniProtKB-EC"/>
</dbReference>
<feature type="region of interest" description="Disordered" evidence="12">
    <location>
        <begin position="149"/>
        <end position="179"/>
    </location>
</feature>
<comment type="catalytic activity">
    <reaction evidence="11">
        <text>N-terminal L-seryl-[histone H4] + acetyl-CoA = N-terminal N(alpha)-acetyl-L-seryl-[histone H4] + CoA + H(+)</text>
        <dbReference type="Rhea" id="RHEA:50596"/>
        <dbReference type="Rhea" id="RHEA-COMP:12740"/>
        <dbReference type="Rhea" id="RHEA-COMP:12743"/>
        <dbReference type="ChEBI" id="CHEBI:15378"/>
        <dbReference type="ChEBI" id="CHEBI:57287"/>
        <dbReference type="ChEBI" id="CHEBI:57288"/>
        <dbReference type="ChEBI" id="CHEBI:64738"/>
        <dbReference type="ChEBI" id="CHEBI:83690"/>
        <dbReference type="EC" id="2.3.1.257"/>
    </reaction>
</comment>
<evidence type="ECO:0000256" key="7">
    <source>
        <dbReference type="ARBA" id="ARBA00022679"/>
    </source>
</evidence>
<evidence type="ECO:0000256" key="4">
    <source>
        <dbReference type="ARBA" id="ARBA00012950"/>
    </source>
</evidence>
<evidence type="ECO:0000259" key="13">
    <source>
        <dbReference type="PROSITE" id="PS51186"/>
    </source>
</evidence>
<dbReference type="GO" id="GO:0010485">
    <property type="term" value="F:histone H4 acetyltransferase activity"/>
    <property type="evidence" value="ECO:0007669"/>
    <property type="project" value="InterPro"/>
</dbReference>
<dbReference type="GO" id="GO:0005634">
    <property type="term" value="C:nucleus"/>
    <property type="evidence" value="ECO:0007669"/>
    <property type="project" value="UniProtKB-SubCell"/>
</dbReference>
<evidence type="ECO:0000313" key="14">
    <source>
        <dbReference type="EMBL" id="KAJ4370740.1"/>
    </source>
</evidence>
<dbReference type="OrthoDB" id="424551at2759"/>
<evidence type="ECO:0000256" key="11">
    <source>
        <dbReference type="ARBA" id="ARBA00049524"/>
    </source>
</evidence>
<protein>
    <recommendedName>
        <fullName evidence="5">N-alpha-acetyltransferase 40</fullName>
        <ecNumber evidence="4">2.3.1.257</ecNumber>
    </recommendedName>
</protein>
<evidence type="ECO:0000256" key="1">
    <source>
        <dbReference type="ARBA" id="ARBA00004123"/>
    </source>
</evidence>
<evidence type="ECO:0000256" key="5">
    <source>
        <dbReference type="ARBA" id="ARBA00015043"/>
    </source>
</evidence>
<feature type="compositionally biased region" description="Acidic residues" evidence="12">
    <location>
        <begin position="154"/>
        <end position="166"/>
    </location>
</feature>
<dbReference type="CDD" id="cd04301">
    <property type="entry name" value="NAT_SF"/>
    <property type="match status" value="1"/>
</dbReference>
<name>A0A9W9CN05_9PLEO</name>
<comment type="similarity">
    <text evidence="3">Belongs to the acetyltransferase family. NAA40 subfamily.</text>
</comment>
<comment type="subcellular location">
    <subcellularLocation>
        <location evidence="2">Cytoplasm</location>
    </subcellularLocation>
    <subcellularLocation>
        <location evidence="1">Nucleus</location>
    </subcellularLocation>
</comment>
<feature type="domain" description="N-acetyltransferase" evidence="13">
    <location>
        <begin position="209"/>
        <end position="367"/>
    </location>
</feature>
<evidence type="ECO:0000256" key="8">
    <source>
        <dbReference type="ARBA" id="ARBA00023242"/>
    </source>
</evidence>
<evidence type="ECO:0000313" key="15">
    <source>
        <dbReference type="Proteomes" id="UP001140560"/>
    </source>
</evidence>
<dbReference type="PANTHER" id="PTHR20531">
    <property type="entry name" value="N-ALPHA-ACETYLTRANSFERASE 40"/>
    <property type="match status" value="1"/>
</dbReference>
<gene>
    <name evidence="14" type="ORF">N0V83_005261</name>
</gene>
<proteinExistence type="inferred from homology"/>
<dbReference type="Gene3D" id="3.40.630.30">
    <property type="match status" value="1"/>
</dbReference>
<dbReference type="GO" id="GO:0005737">
    <property type="term" value="C:cytoplasm"/>
    <property type="evidence" value="ECO:0007669"/>
    <property type="project" value="UniProtKB-SubCell"/>
</dbReference>